<evidence type="ECO:0000313" key="2">
    <source>
        <dbReference type="Proteomes" id="UP001156318"/>
    </source>
</evidence>
<sequence length="135" mass="15016">MTTSALPAKDFVLAEKDKEKFILSQNIAALTAARNATLEQYGQAATSIPAALVDLKWQNRREIYPLLIKEEVYGAVLNEIMLRHPQLKAKIMARIEANYQHIKARENATLSLMRQLADGEFKTSCVLAPPAAPQP</sequence>
<keyword evidence="2" id="KW-1185">Reference proteome</keyword>
<dbReference type="Proteomes" id="UP001156318">
    <property type="component" value="Chromosome"/>
</dbReference>
<dbReference type="RefSeq" id="WP_264385412.1">
    <property type="nucleotide sequence ID" value="NZ_CP074352.1"/>
</dbReference>
<name>A0ABY6JFC6_9ENTR</name>
<protein>
    <submittedName>
        <fullName evidence="1">Cytoplasmic protein</fullName>
    </submittedName>
</protein>
<gene>
    <name evidence="1" type="ORF">KFZ77_03080</name>
</gene>
<accession>A0ABY6JFC6</accession>
<reference evidence="1 2" key="1">
    <citation type="submission" date="2021-05" db="EMBL/GenBank/DDBJ databases">
        <title>Isolation, identification, and the growth promoting effects of Pantoea dispersa strain YSD J2 from the aboveground leaves of Cyperus esculentus L.Var. Sativus.</title>
        <authorList>
            <person name="Wang S."/>
            <person name="Tang X.M."/>
            <person name="Huang Y.N."/>
        </authorList>
    </citation>
    <scope>NUCLEOTIDE SEQUENCE [LARGE SCALE GENOMIC DNA]</scope>
    <source>
        <strain evidence="2">YSD YN2</strain>
    </source>
</reference>
<evidence type="ECO:0000313" key="1">
    <source>
        <dbReference type="EMBL" id="UYU32520.1"/>
    </source>
</evidence>
<organism evidence="1 2">
    <name type="scientific">Siccibacter colletis</name>
    <dbReference type="NCBI Taxonomy" id="1505757"/>
    <lineage>
        <taxon>Bacteria</taxon>
        <taxon>Pseudomonadati</taxon>
        <taxon>Pseudomonadota</taxon>
        <taxon>Gammaproteobacteria</taxon>
        <taxon>Enterobacterales</taxon>
        <taxon>Enterobacteriaceae</taxon>
        <taxon>Siccibacter</taxon>
    </lineage>
</organism>
<dbReference type="EMBL" id="CP074352">
    <property type="protein sequence ID" value="UYU32520.1"/>
    <property type="molecule type" value="Genomic_DNA"/>
</dbReference>
<proteinExistence type="predicted"/>